<keyword evidence="1" id="KW-0812">Transmembrane</keyword>
<proteinExistence type="predicted"/>
<protein>
    <submittedName>
        <fullName evidence="2">Uncharacterized protein</fullName>
    </submittedName>
</protein>
<gene>
    <name evidence="2" type="ORF">SAMN05216233_1392</name>
</gene>
<feature type="transmembrane region" description="Helical" evidence="1">
    <location>
        <begin position="56"/>
        <end position="77"/>
    </location>
</feature>
<evidence type="ECO:0000313" key="2">
    <source>
        <dbReference type="EMBL" id="SCY90343.1"/>
    </source>
</evidence>
<accession>A0A1G5JPN0</accession>
<feature type="transmembrane region" description="Helical" evidence="1">
    <location>
        <begin position="97"/>
        <end position="119"/>
    </location>
</feature>
<dbReference type="AlphaFoldDB" id="A0A1G5JPN0"/>
<sequence length="202" mass="22734">MHVQRWLALVSSLFLFYILCGTLNLSIILGGFIYLSIYNSIVYILTRLAVKSVVQNLFILFFSIGHVFKTSVVMGNVEFYNAVGWNTVGSFDFSVQMMLNLFLVETVGLLGAFVVFSGYCHSARNRIIYSSSNLNRSFRVNPYILMAIWFISSVFIVYLVQKLGFGKHGLAVPAACKLPFKLGGLLLYVRNVFFVCFRIGIG</sequence>
<dbReference type="EMBL" id="FMUX01000039">
    <property type="protein sequence ID" value="SCY90343.1"/>
    <property type="molecule type" value="Genomic_DNA"/>
</dbReference>
<dbReference type="Proteomes" id="UP000198870">
    <property type="component" value="Unassembled WGS sequence"/>
</dbReference>
<evidence type="ECO:0000313" key="3">
    <source>
        <dbReference type="Proteomes" id="UP000198870"/>
    </source>
</evidence>
<keyword evidence="1" id="KW-0472">Membrane</keyword>
<feature type="transmembrane region" description="Helical" evidence="1">
    <location>
        <begin position="140"/>
        <end position="160"/>
    </location>
</feature>
<feature type="transmembrane region" description="Helical" evidence="1">
    <location>
        <begin position="6"/>
        <end position="35"/>
    </location>
</feature>
<keyword evidence="1" id="KW-1133">Transmembrane helix</keyword>
<evidence type="ECO:0000256" key="1">
    <source>
        <dbReference type="SAM" id="Phobius"/>
    </source>
</evidence>
<reference evidence="2 3" key="1">
    <citation type="submission" date="2016-10" db="EMBL/GenBank/DDBJ databases">
        <authorList>
            <person name="de Groot N.N."/>
        </authorList>
    </citation>
    <scope>NUCLEOTIDE SEQUENCE [LARGE SCALE GENOMIC DNA]</scope>
    <source>
        <strain evidence="2 3">AA1</strain>
    </source>
</reference>
<keyword evidence="3" id="KW-1185">Reference proteome</keyword>
<organism evidence="2 3">
    <name type="scientific">Desulfoluna spongiiphila</name>
    <dbReference type="NCBI Taxonomy" id="419481"/>
    <lineage>
        <taxon>Bacteria</taxon>
        <taxon>Pseudomonadati</taxon>
        <taxon>Thermodesulfobacteriota</taxon>
        <taxon>Desulfobacteria</taxon>
        <taxon>Desulfobacterales</taxon>
        <taxon>Desulfolunaceae</taxon>
        <taxon>Desulfoluna</taxon>
    </lineage>
</organism>
<name>A0A1G5JPN0_9BACT</name>